<protein>
    <submittedName>
        <fullName evidence="11">Endothelin-converting enzyme</fullName>
    </submittedName>
</protein>
<dbReference type="CDD" id="cd08662">
    <property type="entry name" value="M13"/>
    <property type="match status" value="1"/>
</dbReference>
<name>A0A3N1PRS5_9GAMM</name>
<dbReference type="InterPro" id="IPR042089">
    <property type="entry name" value="Peptidase_M13_dom_2"/>
</dbReference>
<evidence type="ECO:0000256" key="8">
    <source>
        <dbReference type="SAM" id="SignalP"/>
    </source>
</evidence>
<dbReference type="PANTHER" id="PTHR11733">
    <property type="entry name" value="ZINC METALLOPROTEASE FAMILY M13 NEPRILYSIN-RELATED"/>
    <property type="match status" value="1"/>
</dbReference>
<dbReference type="Pfam" id="PF01431">
    <property type="entry name" value="Peptidase_M13"/>
    <property type="match status" value="1"/>
</dbReference>
<feature type="domain" description="Peptidase M13 N-terminal" evidence="10">
    <location>
        <begin position="56"/>
        <end position="434"/>
    </location>
</feature>
<evidence type="ECO:0000259" key="10">
    <source>
        <dbReference type="Pfam" id="PF05649"/>
    </source>
</evidence>
<dbReference type="Pfam" id="PF05649">
    <property type="entry name" value="Peptidase_M13_N"/>
    <property type="match status" value="1"/>
</dbReference>
<evidence type="ECO:0000256" key="3">
    <source>
        <dbReference type="ARBA" id="ARBA00022670"/>
    </source>
</evidence>
<dbReference type="InterPro" id="IPR024079">
    <property type="entry name" value="MetalloPept_cat_dom_sf"/>
</dbReference>
<comment type="similarity">
    <text evidence="2">Belongs to the peptidase M13 family.</text>
</comment>
<dbReference type="STRING" id="584787.GCA_001247655_03671"/>
<dbReference type="GO" id="GO:0016485">
    <property type="term" value="P:protein processing"/>
    <property type="evidence" value="ECO:0007669"/>
    <property type="project" value="TreeGrafter"/>
</dbReference>
<evidence type="ECO:0000256" key="7">
    <source>
        <dbReference type="ARBA" id="ARBA00023049"/>
    </source>
</evidence>
<keyword evidence="8" id="KW-0732">Signal</keyword>
<dbReference type="PRINTS" id="PR00786">
    <property type="entry name" value="NEPRILYSIN"/>
</dbReference>
<feature type="domain" description="Peptidase M13 C-terminal" evidence="9">
    <location>
        <begin position="486"/>
        <end position="687"/>
    </location>
</feature>
<dbReference type="RefSeq" id="WP_123420503.1">
    <property type="nucleotide sequence ID" value="NZ_RJUL01000001.1"/>
</dbReference>
<evidence type="ECO:0000256" key="1">
    <source>
        <dbReference type="ARBA" id="ARBA00001947"/>
    </source>
</evidence>
<keyword evidence="12" id="KW-1185">Reference proteome</keyword>
<feature type="signal peptide" evidence="8">
    <location>
        <begin position="1"/>
        <end position="21"/>
    </location>
</feature>
<dbReference type="GO" id="GO:0005886">
    <property type="term" value="C:plasma membrane"/>
    <property type="evidence" value="ECO:0007669"/>
    <property type="project" value="TreeGrafter"/>
</dbReference>
<keyword evidence="5" id="KW-0378">Hydrolase</keyword>
<gene>
    <name evidence="11" type="ORF">EDC28_101430</name>
</gene>
<proteinExistence type="inferred from homology"/>
<keyword evidence="4" id="KW-0479">Metal-binding</keyword>
<comment type="cofactor">
    <cofactor evidence="1">
        <name>Zn(2+)</name>
        <dbReference type="ChEBI" id="CHEBI:29105"/>
    </cofactor>
</comment>
<dbReference type="SUPFAM" id="SSF55486">
    <property type="entry name" value="Metalloproteases ('zincins'), catalytic domain"/>
    <property type="match status" value="1"/>
</dbReference>
<dbReference type="InterPro" id="IPR018497">
    <property type="entry name" value="Peptidase_M13_C"/>
</dbReference>
<evidence type="ECO:0000259" key="9">
    <source>
        <dbReference type="Pfam" id="PF01431"/>
    </source>
</evidence>
<comment type="caution">
    <text evidence="11">The sequence shown here is derived from an EMBL/GenBank/DDBJ whole genome shotgun (WGS) entry which is preliminary data.</text>
</comment>
<dbReference type="Proteomes" id="UP000268033">
    <property type="component" value="Unassembled WGS sequence"/>
</dbReference>
<dbReference type="InterPro" id="IPR008753">
    <property type="entry name" value="Peptidase_M13_N"/>
</dbReference>
<dbReference type="GO" id="GO:0046872">
    <property type="term" value="F:metal ion binding"/>
    <property type="evidence" value="ECO:0007669"/>
    <property type="project" value="UniProtKB-KW"/>
</dbReference>
<evidence type="ECO:0000256" key="2">
    <source>
        <dbReference type="ARBA" id="ARBA00007357"/>
    </source>
</evidence>
<evidence type="ECO:0000256" key="4">
    <source>
        <dbReference type="ARBA" id="ARBA00022723"/>
    </source>
</evidence>
<dbReference type="InterPro" id="IPR000718">
    <property type="entry name" value="Peptidase_M13"/>
</dbReference>
<accession>A0A3N1PRS5</accession>
<dbReference type="PROSITE" id="PS51257">
    <property type="entry name" value="PROKAR_LIPOPROTEIN"/>
    <property type="match status" value="1"/>
</dbReference>
<keyword evidence="7" id="KW-0482">Metalloprotease</keyword>
<dbReference type="Gene3D" id="1.10.1380.10">
    <property type="entry name" value="Neutral endopeptidase , domain2"/>
    <property type="match status" value="1"/>
</dbReference>
<evidence type="ECO:0000256" key="5">
    <source>
        <dbReference type="ARBA" id="ARBA00022801"/>
    </source>
</evidence>
<evidence type="ECO:0000256" key="6">
    <source>
        <dbReference type="ARBA" id="ARBA00022833"/>
    </source>
</evidence>
<sequence>MTKLSHLALAVALGMGLVACAQQTTDTAATPAPAVKEQKALSSGIELANFDKSISPKDDFYHYVDGTWLKNTPIPADKSNYGAFSKLYDDSQQALKTIIEEAAAKTNAAKDSNDQKIGDFYKSYMNTDLIEQLGLSPIQGDLNTIRDLDSHAGVSKEMGVLALQGVTLPFGFYVYADAKDSLKNAAYVDQSGLGLPNRDYYLDKSDKYQKIRDAYVQYVSDQLANAGFDNTEQRAKAVLALETQLAKAQWDKVKNRDPNATYNKEAAATLAKTLKTFYFDQYAEASGLDAAHDLIVGQPSYFEDFGKLFGKVPVDTWKSYMAFHLVDNYGNLLPKKIADRHFDFHGKLLSGTEEQSPRWKQAVDATDNVLGMMVGKEYVARNFKPEAKVRMEKLVNNILAAYGDSIKHLDWMSEDTKKAALVKLSKFTPKIGYPDKWKSYNGLEIKADELIGNYRRYAAFEYKDMLDKLSKPVDRSEWGMTPQTVNAYYNPVANEIVFPAAILQPPFFDMNADDAVNYGGIGAVIGHEIGHGFDDSGANFDGDGNLRNWWTTEDLKQFKERTGQLAAQYSSYYPYPDAHVNGSFTLGENIGDLGGLTMAYKAYHMSLDGKEAPVMDGFTGDQRFFIGWAQVWRRNYREAELRKRLNTDPHSPSQYRANGTVANLPAFYQAFDVKEGDKMYIAPDKRVKIW</sequence>
<reference evidence="11 12" key="1">
    <citation type="submission" date="2018-11" db="EMBL/GenBank/DDBJ databases">
        <title>Genomic Encyclopedia of Type Strains, Phase IV (KMG-IV): sequencing the most valuable type-strain genomes for metagenomic binning, comparative biology and taxonomic classification.</title>
        <authorList>
            <person name="Goeker M."/>
        </authorList>
    </citation>
    <scope>NUCLEOTIDE SEQUENCE [LARGE SCALE GENOMIC DNA]</scope>
    <source>
        <strain evidence="11 12">DSM 21945</strain>
    </source>
</reference>
<dbReference type="AlphaFoldDB" id="A0A3N1PRS5"/>
<evidence type="ECO:0000313" key="12">
    <source>
        <dbReference type="Proteomes" id="UP000268033"/>
    </source>
</evidence>
<feature type="chain" id="PRO_5018072048" evidence="8">
    <location>
        <begin position="22"/>
        <end position="690"/>
    </location>
</feature>
<organism evidence="11 12">
    <name type="scientific">Gallaecimonas pentaromativorans</name>
    <dbReference type="NCBI Taxonomy" id="584787"/>
    <lineage>
        <taxon>Bacteria</taxon>
        <taxon>Pseudomonadati</taxon>
        <taxon>Pseudomonadota</taxon>
        <taxon>Gammaproteobacteria</taxon>
        <taxon>Enterobacterales</taxon>
        <taxon>Gallaecimonadaceae</taxon>
        <taxon>Gallaecimonas</taxon>
    </lineage>
</organism>
<keyword evidence="6" id="KW-0862">Zinc</keyword>
<evidence type="ECO:0000313" key="11">
    <source>
        <dbReference type="EMBL" id="ROQ30738.1"/>
    </source>
</evidence>
<dbReference type="GO" id="GO:0004222">
    <property type="term" value="F:metalloendopeptidase activity"/>
    <property type="evidence" value="ECO:0007669"/>
    <property type="project" value="InterPro"/>
</dbReference>
<dbReference type="EMBL" id="RJUL01000001">
    <property type="protein sequence ID" value="ROQ30738.1"/>
    <property type="molecule type" value="Genomic_DNA"/>
</dbReference>
<dbReference type="PANTHER" id="PTHR11733:SF167">
    <property type="entry name" value="FI17812P1-RELATED"/>
    <property type="match status" value="1"/>
</dbReference>
<dbReference type="PROSITE" id="PS51885">
    <property type="entry name" value="NEPRILYSIN"/>
    <property type="match status" value="1"/>
</dbReference>
<dbReference type="Gene3D" id="3.40.390.10">
    <property type="entry name" value="Collagenase (Catalytic Domain)"/>
    <property type="match status" value="1"/>
</dbReference>
<keyword evidence="3" id="KW-0645">Protease</keyword>